<dbReference type="Proteomes" id="UP001328733">
    <property type="component" value="Unassembled WGS sequence"/>
</dbReference>
<feature type="signal peptide" evidence="1">
    <location>
        <begin position="1"/>
        <end position="18"/>
    </location>
</feature>
<evidence type="ECO:0000256" key="1">
    <source>
        <dbReference type="SAM" id="SignalP"/>
    </source>
</evidence>
<organism evidence="2 3">
    <name type="scientific">Pannus brasiliensis CCIBt3594</name>
    <dbReference type="NCBI Taxonomy" id="1427578"/>
    <lineage>
        <taxon>Bacteria</taxon>
        <taxon>Bacillati</taxon>
        <taxon>Cyanobacteriota</taxon>
        <taxon>Cyanophyceae</taxon>
        <taxon>Oscillatoriophycideae</taxon>
        <taxon>Chroococcales</taxon>
        <taxon>Microcystaceae</taxon>
        <taxon>Pannus</taxon>
    </lineage>
</organism>
<evidence type="ECO:0000313" key="3">
    <source>
        <dbReference type="Proteomes" id="UP001328733"/>
    </source>
</evidence>
<comment type="caution">
    <text evidence="2">The sequence shown here is derived from an EMBL/GenBank/DDBJ whole genome shotgun (WGS) entry which is preliminary data.</text>
</comment>
<reference evidence="2 3" key="1">
    <citation type="submission" date="2024-01" db="EMBL/GenBank/DDBJ databases">
        <title>Genomic insights into the taxonomy and metabolism of the cyanobacterium Pannus brasiliensis CCIBt3594.</title>
        <authorList>
            <person name="Machado M."/>
            <person name="Botero N.B."/>
            <person name="Andreote A.P.D."/>
            <person name="Feitosa A.M.T."/>
            <person name="Popin R."/>
            <person name="Sivonen K."/>
            <person name="Fiore M.F."/>
        </authorList>
    </citation>
    <scope>NUCLEOTIDE SEQUENCE [LARGE SCALE GENOMIC DNA]</scope>
    <source>
        <strain evidence="2 3">CCIBt3594</strain>
    </source>
</reference>
<evidence type="ECO:0000313" key="2">
    <source>
        <dbReference type="EMBL" id="MEG3437912.1"/>
    </source>
</evidence>
<sequence>MATGTVTFALLSVSSARAFTIYTDRTAWQNAVTAPPGNTITTDTFSTNIPAAQTITLTSGIVSANSLPPPVGVEFNTVSGGNYVNATDGDASEGSAAITWTFPGPTFAFGANFSLVNPNSLTLSGNFDGTGNQTLVVYNSLNASSGFLGIIGNANFNSIVFGNASTVLDIFIVDNASFAVGIPPAAVPEPGTVVGLTFVAGSFLLGRLGKRE</sequence>
<name>A0AAW9QJC8_9CHRO</name>
<gene>
    <name evidence="2" type="ORF">V0288_12360</name>
</gene>
<dbReference type="EMBL" id="JBAFSM010000021">
    <property type="protein sequence ID" value="MEG3437912.1"/>
    <property type="molecule type" value="Genomic_DNA"/>
</dbReference>
<accession>A0AAW9QJC8</accession>
<protein>
    <recommendedName>
        <fullName evidence="4">PEP-CTERM sorting domain-containing protein</fullName>
    </recommendedName>
</protein>
<evidence type="ECO:0008006" key="4">
    <source>
        <dbReference type="Google" id="ProtNLM"/>
    </source>
</evidence>
<feature type="chain" id="PRO_5043914442" description="PEP-CTERM sorting domain-containing protein" evidence="1">
    <location>
        <begin position="19"/>
        <end position="212"/>
    </location>
</feature>
<keyword evidence="1" id="KW-0732">Signal</keyword>
<dbReference type="AlphaFoldDB" id="A0AAW9QJC8"/>
<proteinExistence type="predicted"/>
<keyword evidence="3" id="KW-1185">Reference proteome</keyword>